<feature type="compositionally biased region" description="Basic and acidic residues" evidence="1">
    <location>
        <begin position="81"/>
        <end position="98"/>
    </location>
</feature>
<organism evidence="2 3">
    <name type="scientific">Suillus placidus</name>
    <dbReference type="NCBI Taxonomy" id="48579"/>
    <lineage>
        <taxon>Eukaryota</taxon>
        <taxon>Fungi</taxon>
        <taxon>Dikarya</taxon>
        <taxon>Basidiomycota</taxon>
        <taxon>Agaricomycotina</taxon>
        <taxon>Agaricomycetes</taxon>
        <taxon>Agaricomycetidae</taxon>
        <taxon>Boletales</taxon>
        <taxon>Suillineae</taxon>
        <taxon>Suillaceae</taxon>
        <taxon>Suillus</taxon>
    </lineage>
</organism>
<reference evidence="2" key="1">
    <citation type="journal article" date="2020" name="New Phytol.">
        <title>Comparative genomics reveals dynamic genome evolution in host specialist ectomycorrhizal fungi.</title>
        <authorList>
            <person name="Lofgren L.A."/>
            <person name="Nguyen N.H."/>
            <person name="Vilgalys R."/>
            <person name="Ruytinx J."/>
            <person name="Liao H.L."/>
            <person name="Branco S."/>
            <person name="Kuo A."/>
            <person name="LaButti K."/>
            <person name="Lipzen A."/>
            <person name="Andreopoulos W."/>
            <person name="Pangilinan J."/>
            <person name="Riley R."/>
            <person name="Hundley H."/>
            <person name="Na H."/>
            <person name="Barry K."/>
            <person name="Grigoriev I.V."/>
            <person name="Stajich J.E."/>
            <person name="Kennedy P.G."/>
        </authorList>
    </citation>
    <scope>NUCLEOTIDE SEQUENCE</scope>
    <source>
        <strain evidence="2">DOB743</strain>
    </source>
</reference>
<sequence length="199" mass="22457">MASIELPLRELAVKLDLSRGDAREAIDLNAEPELRYEIRIAYEWTDDFVIKYLWSAAGYGLIAVPLLITRKRSRGAGVVDGEGKGGEGKRGRKQKNDADAIVPARTESECFSAWRVTDSVLVSLWFYIPHQSKKTNKLAAYISNRRLLLSLADAGGILVYAYKDHTTIPSSQLDDDWYCLTDCIYPMEKSSLKNTHYTY</sequence>
<dbReference type="EMBL" id="JABBWD010000037">
    <property type="protein sequence ID" value="KAG1774982.1"/>
    <property type="molecule type" value="Genomic_DNA"/>
</dbReference>
<feature type="region of interest" description="Disordered" evidence="1">
    <location>
        <begin position="78"/>
        <end position="98"/>
    </location>
</feature>
<dbReference type="Proteomes" id="UP000714275">
    <property type="component" value="Unassembled WGS sequence"/>
</dbReference>
<proteinExistence type="predicted"/>
<protein>
    <submittedName>
        <fullName evidence="2">Uncharacterized protein</fullName>
    </submittedName>
</protein>
<evidence type="ECO:0000313" key="2">
    <source>
        <dbReference type="EMBL" id="KAG1774982.1"/>
    </source>
</evidence>
<keyword evidence="3" id="KW-1185">Reference proteome</keyword>
<evidence type="ECO:0000313" key="3">
    <source>
        <dbReference type="Proteomes" id="UP000714275"/>
    </source>
</evidence>
<name>A0A9P6ZQS6_9AGAM</name>
<dbReference type="OrthoDB" id="422637at2759"/>
<comment type="caution">
    <text evidence="2">The sequence shown here is derived from an EMBL/GenBank/DDBJ whole genome shotgun (WGS) entry which is preliminary data.</text>
</comment>
<evidence type="ECO:0000256" key="1">
    <source>
        <dbReference type="SAM" id="MobiDB-lite"/>
    </source>
</evidence>
<dbReference type="AlphaFoldDB" id="A0A9P6ZQS6"/>
<gene>
    <name evidence="2" type="ORF">EV702DRAFT_1199824</name>
</gene>
<accession>A0A9P6ZQS6</accession>